<feature type="transmembrane region" description="Helical" evidence="5">
    <location>
        <begin position="99"/>
        <end position="119"/>
    </location>
</feature>
<evidence type="ECO:0000256" key="2">
    <source>
        <dbReference type="ARBA" id="ARBA00022692"/>
    </source>
</evidence>
<evidence type="ECO:0000256" key="5">
    <source>
        <dbReference type="SAM" id="Phobius"/>
    </source>
</evidence>
<evidence type="ECO:0000256" key="4">
    <source>
        <dbReference type="ARBA" id="ARBA00023136"/>
    </source>
</evidence>
<name>A0A0F3NBX5_9RICK</name>
<keyword evidence="2 5" id="KW-0812">Transmembrane</keyword>
<dbReference type="PANTHER" id="PTHR36926:SF1">
    <property type="entry name" value="COLICIN V PRODUCTION PROTEIN"/>
    <property type="match status" value="1"/>
</dbReference>
<feature type="transmembrane region" description="Helical" evidence="5">
    <location>
        <begin position="66"/>
        <end position="87"/>
    </location>
</feature>
<keyword evidence="4 5" id="KW-0472">Membrane</keyword>
<comment type="caution">
    <text evidence="6">The sequence shown here is derived from an EMBL/GenBank/DDBJ whole genome shotgun (WGS) entry which is preliminary data.</text>
</comment>
<evidence type="ECO:0000256" key="3">
    <source>
        <dbReference type="ARBA" id="ARBA00022989"/>
    </source>
</evidence>
<dbReference type="InterPro" id="IPR003825">
    <property type="entry name" value="Colicin-V_CvpA"/>
</dbReference>
<keyword evidence="3 5" id="KW-1133">Transmembrane helix</keyword>
<dbReference type="GO" id="GO:0009403">
    <property type="term" value="P:toxin biosynthetic process"/>
    <property type="evidence" value="ECO:0007669"/>
    <property type="project" value="InterPro"/>
</dbReference>
<sequence length="202" mass="22968">MLDVAVIGIILLSVIIGLFRGFIKEIFGLFGICVSILLTMRYRGYFSNLYSQYVVSEIISEVLSTITVFILITIAVIVVNGWIMNLVSSARCSVIDRFGGLLIGFMKGIVFSYFLFFVIETSCYALLSTAKEDEEVLPAWFVNSYYYNIFYLFNTYIDGVVPESTHDKIQEVESAIQDILEKKYTPNNFKKKKSKDKEGVRA</sequence>
<dbReference type="Proteomes" id="UP000033546">
    <property type="component" value="Unassembled WGS sequence"/>
</dbReference>
<organism evidence="6 7">
    <name type="scientific">Ehrlichia cf. muris str. EmCRT</name>
    <dbReference type="NCBI Taxonomy" id="1359167"/>
    <lineage>
        <taxon>Bacteria</taxon>
        <taxon>Pseudomonadati</taxon>
        <taxon>Pseudomonadota</taxon>
        <taxon>Alphaproteobacteria</taxon>
        <taxon>Rickettsiales</taxon>
        <taxon>Anaplasmataceae</taxon>
        <taxon>Ehrlichia</taxon>
    </lineage>
</organism>
<protein>
    <submittedName>
        <fullName evidence="6">Colicin V production family protein</fullName>
    </submittedName>
</protein>
<dbReference type="PANTHER" id="PTHR36926">
    <property type="entry name" value="COLICIN V PRODUCTION PROTEIN"/>
    <property type="match status" value="1"/>
</dbReference>
<evidence type="ECO:0000256" key="1">
    <source>
        <dbReference type="ARBA" id="ARBA00004141"/>
    </source>
</evidence>
<comment type="subcellular location">
    <subcellularLocation>
        <location evidence="1">Membrane</location>
        <topology evidence="1">Multi-pass membrane protein</topology>
    </subcellularLocation>
</comment>
<feature type="transmembrane region" description="Helical" evidence="5">
    <location>
        <begin position="6"/>
        <end position="23"/>
    </location>
</feature>
<dbReference type="Pfam" id="PF02674">
    <property type="entry name" value="Colicin_V"/>
    <property type="match status" value="1"/>
</dbReference>
<reference evidence="6 7" key="1">
    <citation type="submission" date="2015-02" db="EMBL/GenBank/DDBJ databases">
        <title>Genome Sequencing of Rickettsiales.</title>
        <authorList>
            <person name="Daugherty S.C."/>
            <person name="Su Q."/>
            <person name="Abolude K."/>
            <person name="Beier-Sexton M."/>
            <person name="Carlyon J.A."/>
            <person name="Carter R."/>
            <person name="Day N.P."/>
            <person name="Dumler S.J."/>
            <person name="Dyachenko V."/>
            <person name="Godinez A."/>
            <person name="Kurtti T.J."/>
            <person name="Lichay M."/>
            <person name="Mullins K.E."/>
            <person name="Ott S."/>
            <person name="Pappas-Brown V."/>
            <person name="Paris D.H."/>
            <person name="Patel P."/>
            <person name="Richards A.L."/>
            <person name="Sadzewicz L."/>
            <person name="Sears K."/>
            <person name="Seidman D."/>
            <person name="Sengamalay N."/>
            <person name="Stenos J."/>
            <person name="Tallon L.J."/>
            <person name="Vincent G."/>
            <person name="Fraser C.M."/>
            <person name="Munderloh U."/>
            <person name="Dunning-Hotopp J.C."/>
        </authorList>
    </citation>
    <scope>NUCLEOTIDE SEQUENCE [LARGE SCALE GENOMIC DNA]</scope>
    <source>
        <strain evidence="6 7">EmCRT</strain>
    </source>
</reference>
<dbReference type="AlphaFoldDB" id="A0A0F3NBX5"/>
<dbReference type="RefSeq" id="WP_045804845.1">
    <property type="nucleotide sequence ID" value="NZ_LANU01000002.1"/>
</dbReference>
<evidence type="ECO:0000313" key="7">
    <source>
        <dbReference type="Proteomes" id="UP000033546"/>
    </source>
</evidence>
<proteinExistence type="predicted"/>
<accession>A0A0F3NBX5</accession>
<dbReference type="InterPro" id="IPR052719">
    <property type="entry name" value="CvpA-like"/>
</dbReference>
<feature type="transmembrane region" description="Helical" evidence="5">
    <location>
        <begin position="28"/>
        <end position="46"/>
    </location>
</feature>
<gene>
    <name evidence="6" type="ORF">EMUCRT_0508</name>
</gene>
<dbReference type="PATRIC" id="fig|1359167.3.peg.493"/>
<evidence type="ECO:0000313" key="6">
    <source>
        <dbReference type="EMBL" id="KJV65563.1"/>
    </source>
</evidence>
<dbReference type="GO" id="GO:0016020">
    <property type="term" value="C:membrane"/>
    <property type="evidence" value="ECO:0007669"/>
    <property type="project" value="UniProtKB-SubCell"/>
</dbReference>
<dbReference type="EMBL" id="LANU01000002">
    <property type="protein sequence ID" value="KJV65563.1"/>
    <property type="molecule type" value="Genomic_DNA"/>
</dbReference>